<name>A0A813GRU2_POLGL</name>
<dbReference type="GO" id="GO:0016020">
    <property type="term" value="C:membrane"/>
    <property type="evidence" value="ECO:0007669"/>
    <property type="project" value="InterPro"/>
</dbReference>
<evidence type="ECO:0000256" key="2">
    <source>
        <dbReference type="ARBA" id="ARBA00022528"/>
    </source>
</evidence>
<keyword evidence="4" id="KW-0934">Plastid</keyword>
<feature type="binding site" description="axial binding residue" evidence="5">
    <location>
        <position position="433"/>
    </location>
    <ligand>
        <name>chlorophyll b</name>
        <dbReference type="ChEBI" id="CHEBI:61721"/>
        <label>1</label>
    </ligand>
    <ligandPart>
        <name>Mg</name>
        <dbReference type="ChEBI" id="CHEBI:25107"/>
    </ligandPart>
</feature>
<evidence type="ECO:0000313" key="9">
    <source>
        <dbReference type="Proteomes" id="UP000654075"/>
    </source>
</evidence>
<feature type="binding site" evidence="5">
    <location>
        <position position="466"/>
    </location>
    <ligand>
        <name>chlorophyll a</name>
        <dbReference type="ChEBI" id="CHEBI:58416"/>
        <label>1</label>
    </ligand>
</feature>
<dbReference type="GO" id="GO:0009507">
    <property type="term" value="C:chloroplast"/>
    <property type="evidence" value="ECO:0007669"/>
    <property type="project" value="UniProtKB-SubCell"/>
</dbReference>
<feature type="signal peptide" evidence="6">
    <location>
        <begin position="1"/>
        <end position="19"/>
    </location>
</feature>
<dbReference type="EMBL" id="CAJNNV010029252">
    <property type="protein sequence ID" value="CAE8627723.1"/>
    <property type="molecule type" value="Genomic_DNA"/>
</dbReference>
<feature type="binding site" evidence="5">
    <location>
        <position position="470"/>
    </location>
    <ligand>
        <name>chlorophyll a</name>
        <dbReference type="ChEBI" id="CHEBI:58416"/>
        <label>1</label>
    </ligand>
</feature>
<dbReference type="PANTHER" id="PTHR21649">
    <property type="entry name" value="CHLOROPHYLL A/B BINDING PROTEIN"/>
    <property type="match status" value="1"/>
</dbReference>
<dbReference type="Gene3D" id="1.10.3460.10">
    <property type="entry name" value="Chlorophyll a/b binding protein domain"/>
    <property type="match status" value="2"/>
</dbReference>
<comment type="caution">
    <text evidence="7">The sequence shown here is derived from an EMBL/GenBank/DDBJ whole genome shotgun (WGS) entry which is preliminary data.</text>
</comment>
<evidence type="ECO:0000313" key="8">
    <source>
        <dbReference type="EMBL" id="CAE8726446.1"/>
    </source>
</evidence>
<feature type="binding site" evidence="5">
    <location>
        <position position="366"/>
    </location>
    <ligand>
        <name>chlorophyll a</name>
        <dbReference type="ChEBI" id="CHEBI:58416"/>
        <label>1</label>
    </ligand>
</feature>
<gene>
    <name evidence="7" type="ORF">PGLA1383_LOCUS44446</name>
    <name evidence="8" type="ORF">PGLA2088_LOCUS44479</name>
</gene>
<dbReference type="SUPFAM" id="SSF103511">
    <property type="entry name" value="Chlorophyll a-b binding protein"/>
    <property type="match status" value="2"/>
</dbReference>
<keyword evidence="3" id="KW-0602">Photosynthesis</keyword>
<evidence type="ECO:0000256" key="1">
    <source>
        <dbReference type="ARBA" id="ARBA00004229"/>
    </source>
</evidence>
<organism evidence="7 9">
    <name type="scientific">Polarella glacialis</name>
    <name type="common">Dinoflagellate</name>
    <dbReference type="NCBI Taxonomy" id="89957"/>
    <lineage>
        <taxon>Eukaryota</taxon>
        <taxon>Sar</taxon>
        <taxon>Alveolata</taxon>
        <taxon>Dinophyceae</taxon>
        <taxon>Suessiales</taxon>
        <taxon>Suessiaceae</taxon>
        <taxon>Polarella</taxon>
    </lineage>
</organism>
<evidence type="ECO:0000256" key="5">
    <source>
        <dbReference type="PIRSR" id="PIRSR601344-1"/>
    </source>
</evidence>
<proteinExistence type="predicted"/>
<feature type="binding site" evidence="5">
    <location>
        <position position="369"/>
    </location>
    <ligand>
        <name>chlorophyll a</name>
        <dbReference type="ChEBI" id="CHEBI:58416"/>
        <label>1</label>
    </ligand>
</feature>
<feature type="binding site" evidence="5">
    <location>
        <position position="472"/>
    </location>
    <ligand>
        <name>chlorophyll a</name>
        <dbReference type="ChEBI" id="CHEBI:58416"/>
        <label>1</label>
    </ligand>
</feature>
<dbReference type="OrthoDB" id="422766at2759"/>
<feature type="binding site" evidence="5">
    <location>
        <position position="484"/>
    </location>
    <ligand>
        <name>chlorophyll a</name>
        <dbReference type="ChEBI" id="CHEBI:58416"/>
        <label>1</label>
    </ligand>
</feature>
<comment type="subcellular location">
    <subcellularLocation>
        <location evidence="1">Plastid</location>
        <location evidence="1">Chloroplast</location>
    </subcellularLocation>
</comment>
<feature type="binding site" evidence="5">
    <location>
        <position position="467"/>
    </location>
    <ligand>
        <name>chlorophyll a</name>
        <dbReference type="ChEBI" id="CHEBI:58416"/>
        <label>1</label>
    </ligand>
</feature>
<dbReference type="GO" id="GO:0016168">
    <property type="term" value="F:chlorophyll binding"/>
    <property type="evidence" value="ECO:0007669"/>
    <property type="project" value="UniProtKB-KW"/>
</dbReference>
<keyword evidence="9" id="KW-1185">Reference proteome</keyword>
<dbReference type="GO" id="GO:0009765">
    <property type="term" value="P:photosynthesis, light harvesting"/>
    <property type="evidence" value="ECO:0007669"/>
    <property type="project" value="InterPro"/>
</dbReference>
<evidence type="ECO:0000313" key="7">
    <source>
        <dbReference type="EMBL" id="CAE8627723.1"/>
    </source>
</evidence>
<dbReference type="EMBL" id="CAJNNW010035229">
    <property type="protein sequence ID" value="CAE8726446.1"/>
    <property type="molecule type" value="Genomic_DNA"/>
</dbReference>
<dbReference type="InterPro" id="IPR022796">
    <property type="entry name" value="Chloroa_b-bind"/>
</dbReference>
<keyword evidence="5" id="KW-0157">Chromophore</keyword>
<keyword evidence="5" id="KW-0148">Chlorophyll</keyword>
<keyword evidence="6" id="KW-0732">Signal</keyword>
<evidence type="ECO:0000256" key="6">
    <source>
        <dbReference type="SAM" id="SignalP"/>
    </source>
</evidence>
<dbReference type="Pfam" id="PF00504">
    <property type="entry name" value="Chloroa_b-bind"/>
    <property type="match status" value="2"/>
</dbReference>
<evidence type="ECO:0000256" key="4">
    <source>
        <dbReference type="ARBA" id="ARBA00022640"/>
    </source>
</evidence>
<protein>
    <submittedName>
        <fullName evidence="7">Uncharacterized protein</fullName>
    </submittedName>
</protein>
<dbReference type="InterPro" id="IPR001344">
    <property type="entry name" value="Chloro_AB-bd_pln"/>
</dbReference>
<accession>A0A813GRU2</accession>
<reference evidence="7" key="1">
    <citation type="submission" date="2021-02" db="EMBL/GenBank/DDBJ databases">
        <authorList>
            <person name="Dougan E. K."/>
            <person name="Rhodes N."/>
            <person name="Thang M."/>
            <person name="Chan C."/>
        </authorList>
    </citation>
    <scope>NUCLEOTIDE SEQUENCE</scope>
</reference>
<feature type="chain" id="PRO_5036222012" evidence="6">
    <location>
        <begin position="20"/>
        <end position="495"/>
    </location>
</feature>
<dbReference type="AlphaFoldDB" id="A0A813GRU2"/>
<keyword evidence="2" id="KW-0150">Chloroplast</keyword>
<dbReference type="Proteomes" id="UP000654075">
    <property type="component" value="Unassembled WGS sequence"/>
</dbReference>
<evidence type="ECO:0000256" key="3">
    <source>
        <dbReference type="ARBA" id="ARBA00022531"/>
    </source>
</evidence>
<sequence>MARTVAALSLAALAPQAAAFVPQTLGQLRASNQASDSNNNNKASAGFAAPAVPQAAEQQSSSTAIGFTAVGLAAAAAVAAAAHHPRRAGRVERYVECQPGVGLGGGVGTSLNYGAGELAPVVGVCWPLMEKFDPLNMGWTDAKMERYTAVELKNGRVAMIAVLGYIMPEMFRFPGCEGYESGLGALTSLPLEGWLQIVALIGAHEVLIKPRQGGMGMYDFGSGTELLEGIEPAELHRRQTAERNNGRLAMIAIMGLMVQDGLFPGNPIANLKTTGWWGNPAVDMWVNDIPICHIAGCALPRERRAGLTAMRAQAGGGSGPPEVEMSVAVPFLVYPKVLRGWVGGEKGFDPLGVTDALPVYLVREAELKHGRICMLATVGWIATDLGMRFPGEKFAAIANSVNAHDQCVAAGYMTPFLGAIGTLELFSLWLIFEGWEGKAQRDAGDYFLGKKWMPKEPEKEKDLRMKEIENGRLAMFAFSGIVTQAVITGKSWPFM</sequence>
<feature type="binding site" description="axial binding residue" evidence="5">
    <location>
        <position position="371"/>
    </location>
    <ligand>
        <name>chlorophyll b</name>
        <dbReference type="ChEBI" id="CHEBI:61721"/>
        <label>1</label>
    </ligand>
    <ligandPart>
        <name>Mg</name>
        <dbReference type="ChEBI" id="CHEBI:25107"/>
    </ligandPart>
</feature>
<dbReference type="Proteomes" id="UP000626109">
    <property type="component" value="Unassembled WGS sequence"/>
</dbReference>